<feature type="transmembrane region" description="Helical" evidence="1">
    <location>
        <begin position="37"/>
        <end position="67"/>
    </location>
</feature>
<reference evidence="2 3" key="1">
    <citation type="submission" date="2024-11" db="EMBL/GenBank/DDBJ databases">
        <title>A near-complete genome assembly of Cinchona calisaya.</title>
        <authorList>
            <person name="Lian D.C."/>
            <person name="Zhao X.W."/>
            <person name="Wei L."/>
        </authorList>
    </citation>
    <scope>NUCLEOTIDE SEQUENCE [LARGE SCALE GENOMIC DNA]</scope>
    <source>
        <tissue evidence="2">Nenye</tissue>
    </source>
</reference>
<keyword evidence="1" id="KW-1133">Transmembrane helix</keyword>
<evidence type="ECO:0000256" key="1">
    <source>
        <dbReference type="SAM" id="Phobius"/>
    </source>
</evidence>
<organism evidence="2 3">
    <name type="scientific">Cinchona calisaya</name>
    <dbReference type="NCBI Taxonomy" id="153742"/>
    <lineage>
        <taxon>Eukaryota</taxon>
        <taxon>Viridiplantae</taxon>
        <taxon>Streptophyta</taxon>
        <taxon>Embryophyta</taxon>
        <taxon>Tracheophyta</taxon>
        <taxon>Spermatophyta</taxon>
        <taxon>Magnoliopsida</taxon>
        <taxon>eudicotyledons</taxon>
        <taxon>Gunneridae</taxon>
        <taxon>Pentapetalae</taxon>
        <taxon>asterids</taxon>
        <taxon>lamiids</taxon>
        <taxon>Gentianales</taxon>
        <taxon>Rubiaceae</taxon>
        <taxon>Cinchonoideae</taxon>
        <taxon>Cinchoneae</taxon>
        <taxon>Cinchona</taxon>
    </lineage>
</organism>
<comment type="caution">
    <text evidence="2">The sequence shown here is derived from an EMBL/GenBank/DDBJ whole genome shotgun (WGS) entry which is preliminary data.</text>
</comment>
<proteinExistence type="predicted"/>
<evidence type="ECO:0000313" key="3">
    <source>
        <dbReference type="Proteomes" id="UP001630127"/>
    </source>
</evidence>
<dbReference type="AlphaFoldDB" id="A0ABD2Z998"/>
<evidence type="ECO:0000313" key="2">
    <source>
        <dbReference type="EMBL" id="KAL3514912.1"/>
    </source>
</evidence>
<protein>
    <submittedName>
        <fullName evidence="2">Uncharacterized protein</fullName>
    </submittedName>
</protein>
<accession>A0ABD2Z998</accession>
<dbReference type="Proteomes" id="UP001630127">
    <property type="component" value="Unassembled WGS sequence"/>
</dbReference>
<gene>
    <name evidence="2" type="ORF">ACH5RR_027629</name>
</gene>
<keyword evidence="1" id="KW-0472">Membrane</keyword>
<sequence length="101" mass="11867">MTYLLFYLGWKACEKSKSPIQLEEDFFDLIQYSFSSLLLLSFCFFYLLLVSFVAGCIYLYLLIYIYMLPPSDIHSYRFILSTTKTTSFSPSFPQSSALKHY</sequence>
<keyword evidence="3" id="KW-1185">Reference proteome</keyword>
<dbReference type="EMBL" id="JBJUIK010000011">
    <property type="protein sequence ID" value="KAL3514912.1"/>
    <property type="molecule type" value="Genomic_DNA"/>
</dbReference>
<name>A0ABD2Z998_9GENT</name>
<keyword evidence="1" id="KW-0812">Transmembrane</keyword>